<dbReference type="Gene3D" id="3.40.50.720">
    <property type="entry name" value="NAD(P)-binding Rossmann-like Domain"/>
    <property type="match status" value="1"/>
</dbReference>
<dbReference type="GO" id="GO:0016491">
    <property type="term" value="F:oxidoreductase activity"/>
    <property type="evidence" value="ECO:0007669"/>
    <property type="project" value="UniProtKB-KW"/>
</dbReference>
<proteinExistence type="inferred from homology"/>
<accession>A0A089HQQ8</accession>
<dbReference type="AlphaFoldDB" id="A0A089HQQ8"/>
<reference evidence="3 4" key="1">
    <citation type="submission" date="2014-08" db="EMBL/GenBank/DDBJ databases">
        <title>Comparative genomics of the Paenibacillus odorifer group.</title>
        <authorList>
            <person name="den Bakker H.C."/>
            <person name="Tsai Y.-C."/>
            <person name="Martin N."/>
            <person name="Korlach J."/>
            <person name="Wiedmann M."/>
        </authorList>
    </citation>
    <scope>NUCLEOTIDE SEQUENCE [LARGE SCALE GENOMIC DNA]</scope>
    <source>
        <strain evidence="3 4">DSM 1735</strain>
    </source>
</reference>
<dbReference type="EMBL" id="CP009288">
    <property type="protein sequence ID" value="AIQ13070.1"/>
    <property type="molecule type" value="Genomic_DNA"/>
</dbReference>
<dbReference type="InterPro" id="IPR051122">
    <property type="entry name" value="SDR_DHRS6-like"/>
</dbReference>
<dbReference type="CDD" id="cd11731">
    <property type="entry name" value="Lin1944_like_SDR_c"/>
    <property type="match status" value="1"/>
</dbReference>
<organism evidence="3 4">
    <name type="scientific">Paenibacillus durus</name>
    <name type="common">Paenibacillus azotofixans</name>
    <dbReference type="NCBI Taxonomy" id="44251"/>
    <lineage>
        <taxon>Bacteria</taxon>
        <taxon>Bacillati</taxon>
        <taxon>Bacillota</taxon>
        <taxon>Bacilli</taxon>
        <taxon>Bacillales</taxon>
        <taxon>Paenibacillaceae</taxon>
        <taxon>Paenibacillus</taxon>
    </lineage>
</organism>
<dbReference type="KEGG" id="pdu:PDUR_14965"/>
<protein>
    <submittedName>
        <fullName evidence="3">Short-chain dehydrogenase</fullName>
    </submittedName>
</protein>
<dbReference type="RefSeq" id="WP_042206879.1">
    <property type="nucleotide sequence ID" value="NZ_CP009288.1"/>
</dbReference>
<comment type="similarity">
    <text evidence="1">Belongs to the short-chain dehydrogenases/reductases (SDR) family.</text>
</comment>
<evidence type="ECO:0000313" key="3">
    <source>
        <dbReference type="EMBL" id="AIQ13070.1"/>
    </source>
</evidence>
<dbReference type="SUPFAM" id="SSF51735">
    <property type="entry name" value="NAD(P)-binding Rossmann-fold domains"/>
    <property type="match status" value="1"/>
</dbReference>
<dbReference type="Proteomes" id="UP000029409">
    <property type="component" value="Chromosome"/>
</dbReference>
<dbReference type="NCBIfam" id="NF005449">
    <property type="entry name" value="PRK07041.1"/>
    <property type="match status" value="1"/>
</dbReference>
<dbReference type="PRINTS" id="PR00081">
    <property type="entry name" value="GDHRDH"/>
</dbReference>
<dbReference type="eggNOG" id="COG1028">
    <property type="taxonomic scope" value="Bacteria"/>
</dbReference>
<evidence type="ECO:0000313" key="4">
    <source>
        <dbReference type="Proteomes" id="UP000029409"/>
    </source>
</evidence>
<name>A0A089HQQ8_PAEDU</name>
<dbReference type="PANTHER" id="PTHR43477">
    <property type="entry name" value="DIHYDROANTICAPSIN 7-DEHYDROGENASE"/>
    <property type="match status" value="1"/>
</dbReference>
<evidence type="ECO:0000256" key="2">
    <source>
        <dbReference type="ARBA" id="ARBA00023002"/>
    </source>
</evidence>
<dbReference type="PANTHER" id="PTHR43477:SF1">
    <property type="entry name" value="DIHYDROANTICAPSIN 7-DEHYDROGENASE"/>
    <property type="match status" value="1"/>
</dbReference>
<evidence type="ECO:0000256" key="1">
    <source>
        <dbReference type="ARBA" id="ARBA00006484"/>
    </source>
</evidence>
<dbReference type="InterPro" id="IPR002347">
    <property type="entry name" value="SDR_fam"/>
</dbReference>
<keyword evidence="4" id="KW-1185">Reference proteome</keyword>
<gene>
    <name evidence="3" type="ORF">PDUR_14965</name>
</gene>
<keyword evidence="2" id="KW-0560">Oxidoreductase</keyword>
<sequence>MLQNQKIVIIGGSSGIGLETAKQAIAHGAEVIIASRSEDKLQKAKEQLGAKAAAYTLDTTDEQQVQAFFEKIGKFDHLVVSAAETSGGSFLHTDTAQARQLFENKFWGQYYAAKYGAPNIAANGSITLFSGVVAYKSMVGSSVLGAVNAAVSSLGQTLALELAPIRVNIVSPGIIDTPSRSKMAEDARNDFYAAVAGKLLVKRVGKAEDVAQSVLYLLQNGFVTGTVLHTEGGHILT</sequence>
<dbReference type="Pfam" id="PF13561">
    <property type="entry name" value="adh_short_C2"/>
    <property type="match status" value="1"/>
</dbReference>
<dbReference type="OrthoDB" id="9806974at2"/>
<dbReference type="STRING" id="44251.PDUR_14965"/>
<dbReference type="InterPro" id="IPR036291">
    <property type="entry name" value="NAD(P)-bd_dom_sf"/>
</dbReference>